<proteinExistence type="predicted"/>
<sequence>MTPAGHSPLNDAIATTKVELAVADGDDPRGSNPCWLPCGSEDDLQAVVMFVD</sequence>
<evidence type="ECO:0000313" key="1">
    <source>
        <dbReference type="EMBL" id="JAD27672.1"/>
    </source>
</evidence>
<name>A0A0A8YYJ5_ARUDO</name>
<organism evidence="1">
    <name type="scientific">Arundo donax</name>
    <name type="common">Giant reed</name>
    <name type="synonym">Donax arundinaceus</name>
    <dbReference type="NCBI Taxonomy" id="35708"/>
    <lineage>
        <taxon>Eukaryota</taxon>
        <taxon>Viridiplantae</taxon>
        <taxon>Streptophyta</taxon>
        <taxon>Embryophyta</taxon>
        <taxon>Tracheophyta</taxon>
        <taxon>Spermatophyta</taxon>
        <taxon>Magnoliopsida</taxon>
        <taxon>Liliopsida</taxon>
        <taxon>Poales</taxon>
        <taxon>Poaceae</taxon>
        <taxon>PACMAD clade</taxon>
        <taxon>Arundinoideae</taxon>
        <taxon>Arundineae</taxon>
        <taxon>Arundo</taxon>
    </lineage>
</organism>
<dbReference type="AlphaFoldDB" id="A0A0A8YYJ5"/>
<reference evidence="1" key="1">
    <citation type="submission" date="2014-09" db="EMBL/GenBank/DDBJ databases">
        <authorList>
            <person name="Magalhaes I.L.F."/>
            <person name="Oliveira U."/>
            <person name="Santos F.R."/>
            <person name="Vidigal T.H.D.A."/>
            <person name="Brescovit A.D."/>
            <person name="Santos A.J."/>
        </authorList>
    </citation>
    <scope>NUCLEOTIDE SEQUENCE</scope>
    <source>
        <tissue evidence="1">Shoot tissue taken approximately 20 cm above the soil surface</tissue>
    </source>
</reference>
<reference evidence="1" key="2">
    <citation type="journal article" date="2015" name="Data Brief">
        <title>Shoot transcriptome of the giant reed, Arundo donax.</title>
        <authorList>
            <person name="Barrero R.A."/>
            <person name="Guerrero F.D."/>
            <person name="Moolhuijzen P."/>
            <person name="Goolsby J.A."/>
            <person name="Tidwell J."/>
            <person name="Bellgard S.E."/>
            <person name="Bellgard M.I."/>
        </authorList>
    </citation>
    <scope>NUCLEOTIDE SEQUENCE</scope>
    <source>
        <tissue evidence="1">Shoot tissue taken approximately 20 cm above the soil surface</tissue>
    </source>
</reference>
<protein>
    <submittedName>
        <fullName evidence="1">Uncharacterized protein</fullName>
    </submittedName>
</protein>
<accession>A0A0A8YYJ5</accession>
<dbReference type="EMBL" id="GBRH01270223">
    <property type="protein sequence ID" value="JAD27672.1"/>
    <property type="molecule type" value="Transcribed_RNA"/>
</dbReference>